<feature type="domain" description="Bacterial surface antigen (D15)" evidence="6">
    <location>
        <begin position="680"/>
        <end position="832"/>
    </location>
</feature>
<keyword evidence="5" id="KW-0998">Cell outer membrane</keyword>
<sequence>MYFWSYFEKTPLQQIPAKIGFIFILLLLLAGCNAVKRVPDGKLLLTENEIIVNDEPEDSYSINNIPYQQPNTRLPLLGSPIRLHIYNWARPNIDSIMQARFIENENRREFYTALLSRKQLDKYLDFRVNFNRAIKNFGEEPAIISENLAKRSANRLTEYYNSKGWFQAETIYKINSDSIAKKGQIVYTVNTGRPYFVDSLKTFINSPAADSIYQKHRRESQIKIGSQYELLDINAETARLTDLMRNNGLFYFDREYISFIGDSVNTNHKVNLELYIKNREIRSRDSVYQVPLKVHRISRVNVVTDYGFSLRNNTIQDSTSLNDYHLYAYDKIRYKPRYLTDAIFIEPGDTYSDESRNKSLIRLSQLGTFRYPDLRYSEDPNDPEGTDLIANVYLTPLPKFNLRADFDVSTSNIQRFGIAGGGSLRIRNVLGGMETLQISGRASIGDSRTAAGSNSPELFDITEIGADVSLTIPRIFFPIRTAFITPEMSPSTSFTTGIGIQQNIGLDKQNVTGGINYKWSPSAKLNYRFDLFDIQYIRNLNVSNYFRVYENSYNELNDIALNYPAQTQDYINENGDLTIPDGSLAFINDVRNRNLTVTNSEFNDVVNIEERRRRLTEDNLILATSFTYFKNTRETLFDDEFSSFRAKLELAGNTLSGLSDLIGLPKNENGSSRVLGVRFSQYVKTELDFIKHWDFGNDNILAVRAYGGIAIPYGNSSSIPFIRSFFGGGSNDNRAWQAYRLGPGSTDSPNDFNEANMKLAFNVEQRFKIFDDLKGAVFTDVGNIWNALDNVDDPQATFTGLSSLQDIAVGTGFGFRYDFSFFVIRFDIGFKTYDPALPLGERWFKNTNLNNAVFNVGINYPF</sequence>
<evidence type="ECO:0000256" key="1">
    <source>
        <dbReference type="ARBA" id="ARBA00004370"/>
    </source>
</evidence>
<dbReference type="PANTHER" id="PTHR12815:SF47">
    <property type="entry name" value="TRANSLOCATION AND ASSEMBLY MODULE SUBUNIT TAMA"/>
    <property type="match status" value="1"/>
</dbReference>
<keyword evidence="3" id="KW-0732">Signal</keyword>
<keyword evidence="8" id="KW-1185">Reference proteome</keyword>
<evidence type="ECO:0000256" key="5">
    <source>
        <dbReference type="ARBA" id="ARBA00023237"/>
    </source>
</evidence>
<protein>
    <submittedName>
        <fullName evidence="7">BamA/TamA family outer membrane protein</fullName>
    </submittedName>
</protein>
<proteinExistence type="predicted"/>
<gene>
    <name evidence="7" type="ORF">LLW17_08530</name>
</gene>
<dbReference type="InterPro" id="IPR039910">
    <property type="entry name" value="D15-like"/>
</dbReference>
<keyword evidence="4" id="KW-0472">Membrane</keyword>
<dbReference type="PANTHER" id="PTHR12815">
    <property type="entry name" value="SORTING AND ASSEMBLY MACHINERY SAMM50 PROTEIN FAMILY MEMBER"/>
    <property type="match status" value="1"/>
</dbReference>
<evidence type="ECO:0000256" key="2">
    <source>
        <dbReference type="ARBA" id="ARBA00022692"/>
    </source>
</evidence>
<evidence type="ECO:0000259" key="6">
    <source>
        <dbReference type="Pfam" id="PF01103"/>
    </source>
</evidence>
<dbReference type="Proteomes" id="UP001197770">
    <property type="component" value="Unassembled WGS sequence"/>
</dbReference>
<keyword evidence="2" id="KW-0812">Transmembrane</keyword>
<dbReference type="EMBL" id="JAJGMW010000009">
    <property type="protein sequence ID" value="MCC4212760.1"/>
    <property type="molecule type" value="Genomic_DNA"/>
</dbReference>
<organism evidence="7 8">
    <name type="scientific">Leeuwenhoekiella parthenopeia</name>
    <dbReference type="NCBI Taxonomy" id="2890320"/>
    <lineage>
        <taxon>Bacteria</taxon>
        <taxon>Pseudomonadati</taxon>
        <taxon>Bacteroidota</taxon>
        <taxon>Flavobacteriia</taxon>
        <taxon>Flavobacteriales</taxon>
        <taxon>Flavobacteriaceae</taxon>
        <taxon>Leeuwenhoekiella</taxon>
    </lineage>
</organism>
<evidence type="ECO:0000256" key="4">
    <source>
        <dbReference type="ARBA" id="ARBA00023136"/>
    </source>
</evidence>
<reference evidence="7 8" key="1">
    <citation type="submission" date="2021-11" db="EMBL/GenBank/DDBJ databases">
        <title>Seasonal and diel survey of microbial diversity of the Tyrrhenian coast.</title>
        <authorList>
            <person name="Gattoni G."/>
            <person name="Corral P."/>
        </authorList>
    </citation>
    <scope>NUCLEOTIDE SEQUENCE [LARGE SCALE GENOMIC DNA]</scope>
    <source>
        <strain evidence="7 8">Mr9</strain>
    </source>
</reference>
<evidence type="ECO:0000313" key="7">
    <source>
        <dbReference type="EMBL" id="MCC4212760.1"/>
    </source>
</evidence>
<dbReference type="Pfam" id="PF01103">
    <property type="entry name" value="Omp85"/>
    <property type="match status" value="1"/>
</dbReference>
<name>A0ABS8GS10_9FLAO</name>
<comment type="caution">
    <text evidence="7">The sequence shown here is derived from an EMBL/GenBank/DDBJ whole genome shotgun (WGS) entry which is preliminary data.</text>
</comment>
<dbReference type="InterPro" id="IPR000184">
    <property type="entry name" value="Bac_surfAg_D15"/>
</dbReference>
<evidence type="ECO:0000313" key="8">
    <source>
        <dbReference type="Proteomes" id="UP001197770"/>
    </source>
</evidence>
<comment type="subcellular location">
    <subcellularLocation>
        <location evidence="1">Membrane</location>
    </subcellularLocation>
</comment>
<evidence type="ECO:0000256" key="3">
    <source>
        <dbReference type="ARBA" id="ARBA00022729"/>
    </source>
</evidence>
<accession>A0ABS8GS10</accession>
<dbReference type="Gene3D" id="2.40.160.50">
    <property type="entry name" value="membrane protein fhac: a member of the omp85/tpsb transporter family"/>
    <property type="match status" value="1"/>
</dbReference>